<feature type="transmembrane region" description="Helical" evidence="1">
    <location>
        <begin position="97"/>
        <end position="117"/>
    </location>
</feature>
<keyword evidence="1" id="KW-0472">Membrane</keyword>
<dbReference type="AlphaFoldDB" id="A0A1I7YU17"/>
<protein>
    <submittedName>
        <fullName evidence="3">PRA1 family protein</fullName>
    </submittedName>
</protein>
<sequence length="191" mass="21018">MSSAKDSSLLEPLQSAAPAARVNRAGITSSRILDEVGRSDDEDDWWLSSMAVELRNDDLLYRNYFANMNRGRLSNSISCLFFLGLATAAFNAISGEWILFAALCVVLLGIVAPMCIFSQNNRTVLSGAVVFCAVILLAVTPIMLHSSMTLLVLFLVYTLLPLQLLHTVSGALFVTVTALVIQYVHFQDWRQ</sequence>
<evidence type="ECO:0000256" key="1">
    <source>
        <dbReference type="SAM" id="Phobius"/>
    </source>
</evidence>
<evidence type="ECO:0000313" key="3">
    <source>
        <dbReference type="WBParaSite" id="L893_g19505.t1"/>
    </source>
</evidence>
<keyword evidence="2" id="KW-1185">Reference proteome</keyword>
<keyword evidence="1" id="KW-0812">Transmembrane</keyword>
<dbReference type="WBParaSite" id="L893_g19505.t1">
    <property type="protein sequence ID" value="L893_g19505.t1"/>
    <property type="gene ID" value="L893_g19505"/>
</dbReference>
<organism evidence="2 3">
    <name type="scientific">Steinernema glaseri</name>
    <dbReference type="NCBI Taxonomy" id="37863"/>
    <lineage>
        <taxon>Eukaryota</taxon>
        <taxon>Metazoa</taxon>
        <taxon>Ecdysozoa</taxon>
        <taxon>Nematoda</taxon>
        <taxon>Chromadorea</taxon>
        <taxon>Rhabditida</taxon>
        <taxon>Tylenchina</taxon>
        <taxon>Panagrolaimomorpha</taxon>
        <taxon>Strongyloidoidea</taxon>
        <taxon>Steinernematidae</taxon>
        <taxon>Steinernema</taxon>
    </lineage>
</organism>
<proteinExistence type="predicted"/>
<feature type="transmembrane region" description="Helical" evidence="1">
    <location>
        <begin position="73"/>
        <end position="91"/>
    </location>
</feature>
<accession>A0A1I7YU17</accession>
<dbReference type="Proteomes" id="UP000095287">
    <property type="component" value="Unplaced"/>
</dbReference>
<keyword evidence="1" id="KW-1133">Transmembrane helix</keyword>
<feature type="transmembrane region" description="Helical" evidence="1">
    <location>
        <begin position="124"/>
        <end position="144"/>
    </location>
</feature>
<name>A0A1I7YU17_9BILA</name>
<reference evidence="3" key="1">
    <citation type="submission" date="2016-11" db="UniProtKB">
        <authorList>
            <consortium name="WormBaseParasite"/>
        </authorList>
    </citation>
    <scope>IDENTIFICATION</scope>
</reference>
<evidence type="ECO:0000313" key="2">
    <source>
        <dbReference type="Proteomes" id="UP000095287"/>
    </source>
</evidence>
<feature type="transmembrane region" description="Helical" evidence="1">
    <location>
        <begin position="164"/>
        <end position="186"/>
    </location>
</feature>